<accession>E1R728</accession>
<dbReference type="SUPFAM" id="SSF51261">
    <property type="entry name" value="Duplicated hybrid motif"/>
    <property type="match status" value="1"/>
</dbReference>
<dbReference type="OrthoDB" id="308800at2"/>
<dbReference type="Gene3D" id="3.10.350.10">
    <property type="entry name" value="LysM domain"/>
    <property type="match status" value="2"/>
</dbReference>
<dbReference type="AlphaFoldDB" id="E1R728"/>
<keyword evidence="2" id="KW-0732">Signal</keyword>
<dbReference type="InterPro" id="IPR016047">
    <property type="entry name" value="M23ase_b-sheet_dom"/>
</dbReference>
<dbReference type="eggNOG" id="COG4942">
    <property type="taxonomic scope" value="Bacteria"/>
</dbReference>
<reference evidence="4 5" key="1">
    <citation type="journal article" date="2010" name="Stand. Genomic Sci.">
        <title>Complete genome sequence of Spirochaeta smaragdinae type strain (SEBR 4228).</title>
        <authorList>
            <person name="Mavromatis K."/>
            <person name="Yasawong M."/>
            <person name="Chertkov O."/>
            <person name="Lapidus A."/>
            <person name="Lucas S."/>
            <person name="Nolan M."/>
            <person name="Del Rio T.G."/>
            <person name="Tice H."/>
            <person name="Cheng J.F."/>
            <person name="Pitluck S."/>
            <person name="Liolios K."/>
            <person name="Ivanova N."/>
            <person name="Tapia R."/>
            <person name="Han C."/>
            <person name="Bruce D."/>
            <person name="Goodwin L."/>
            <person name="Pati A."/>
            <person name="Chen A."/>
            <person name="Palaniappan K."/>
            <person name="Land M."/>
            <person name="Hauser L."/>
            <person name="Chang Y.J."/>
            <person name="Jeffries C.D."/>
            <person name="Detter J.C."/>
            <person name="Rohde M."/>
            <person name="Brambilla E."/>
            <person name="Spring S."/>
            <person name="Goker M."/>
            <person name="Sikorski J."/>
            <person name="Woyke T."/>
            <person name="Bristow J."/>
            <person name="Eisen J.A."/>
            <person name="Markowitz V."/>
            <person name="Hugenholtz P."/>
            <person name="Klenk H.P."/>
            <person name="Kyrpides N.C."/>
        </authorList>
    </citation>
    <scope>NUCLEOTIDE SEQUENCE [LARGE SCALE GENOMIC DNA]</scope>
    <source>
        <strain evidence="5">DSM 11293 / JCM 15392 / SEBR 4228</strain>
    </source>
</reference>
<feature type="domain" description="LysM" evidence="3">
    <location>
        <begin position="25"/>
        <end position="69"/>
    </location>
</feature>
<proteinExistence type="predicted"/>
<evidence type="ECO:0000256" key="1">
    <source>
        <dbReference type="SAM" id="MobiDB-lite"/>
    </source>
</evidence>
<dbReference type="Pfam" id="PF01551">
    <property type="entry name" value="Peptidase_M23"/>
    <property type="match status" value="1"/>
</dbReference>
<dbReference type="KEGG" id="ssm:Spirs_2240"/>
<evidence type="ECO:0000313" key="4">
    <source>
        <dbReference type="EMBL" id="ADK81355.1"/>
    </source>
</evidence>
<dbReference type="eggNOG" id="COG1388">
    <property type="taxonomic scope" value="Bacteria"/>
</dbReference>
<feature type="signal peptide" evidence="2">
    <location>
        <begin position="1"/>
        <end position="22"/>
    </location>
</feature>
<dbReference type="PROSITE" id="PS51782">
    <property type="entry name" value="LYSM"/>
    <property type="match status" value="2"/>
</dbReference>
<dbReference type="EMBL" id="CP002116">
    <property type="protein sequence ID" value="ADK81355.1"/>
    <property type="molecule type" value="Genomic_DNA"/>
</dbReference>
<dbReference type="CDD" id="cd00118">
    <property type="entry name" value="LysM"/>
    <property type="match status" value="2"/>
</dbReference>
<dbReference type="InterPro" id="IPR036779">
    <property type="entry name" value="LysM_dom_sf"/>
</dbReference>
<evidence type="ECO:0000256" key="2">
    <source>
        <dbReference type="SAM" id="SignalP"/>
    </source>
</evidence>
<name>E1R728_SEDSS</name>
<organism evidence="4 5">
    <name type="scientific">Sediminispirochaeta smaragdinae (strain DSM 11293 / JCM 15392 / SEBR 4228)</name>
    <name type="common">Spirochaeta smaragdinae</name>
    <dbReference type="NCBI Taxonomy" id="573413"/>
    <lineage>
        <taxon>Bacteria</taxon>
        <taxon>Pseudomonadati</taxon>
        <taxon>Spirochaetota</taxon>
        <taxon>Spirochaetia</taxon>
        <taxon>Spirochaetales</taxon>
        <taxon>Spirochaetaceae</taxon>
        <taxon>Sediminispirochaeta</taxon>
    </lineage>
</organism>
<evidence type="ECO:0000259" key="3">
    <source>
        <dbReference type="PROSITE" id="PS51782"/>
    </source>
</evidence>
<dbReference type="Gene3D" id="2.70.70.10">
    <property type="entry name" value="Glucose Permease (Domain IIA)"/>
    <property type="match status" value="1"/>
</dbReference>
<dbReference type="PANTHER" id="PTHR33734:SF22">
    <property type="entry name" value="MEMBRANE-BOUND LYTIC MUREIN TRANSGLYCOSYLASE D"/>
    <property type="match status" value="1"/>
</dbReference>
<keyword evidence="5" id="KW-1185">Reference proteome</keyword>
<dbReference type="HOGENOM" id="CLU_029425_7_3_12"/>
<dbReference type="SMART" id="SM00257">
    <property type="entry name" value="LysM"/>
    <property type="match status" value="2"/>
</dbReference>
<dbReference type="GO" id="GO:0008932">
    <property type="term" value="F:lytic endotransglycosylase activity"/>
    <property type="evidence" value="ECO:0007669"/>
    <property type="project" value="TreeGrafter"/>
</dbReference>
<gene>
    <name evidence="4" type="ordered locus">Spirs_2240</name>
</gene>
<sequence length="275" mass="29928">MKHNRLFFLTIAIFASSFWAQAQNQSYTVRPGDTLYSIARSFSLSPDALMMENGIKDPTTLQIGQKLMLPQIEKEYTIHEVARGDTLYGIAREYEVDIDRLCSINGISKDSLLKIGMELKVPIVSKLPVLEAGKEDDNGHNDSVPPSSGDVTPPSDYTGVPLWPHAGSRKDLSGKLKGIEIQGNAGDDVVAVNSGNVVWVAPYRGYGRLVMVEGADDTIYAYGGNGETFVHVGDRVSPGTVLGKLGTHLIEKDAKVFFFVYKDGKPLDPAKAPRG</sequence>
<dbReference type="Proteomes" id="UP000002318">
    <property type="component" value="Chromosome"/>
</dbReference>
<dbReference type="CDD" id="cd12797">
    <property type="entry name" value="M23_peptidase"/>
    <property type="match status" value="1"/>
</dbReference>
<protein>
    <submittedName>
        <fullName evidence="4">Peptidase M23</fullName>
    </submittedName>
</protein>
<evidence type="ECO:0000313" key="5">
    <source>
        <dbReference type="Proteomes" id="UP000002318"/>
    </source>
</evidence>
<feature type="chain" id="PRO_5003150501" evidence="2">
    <location>
        <begin position="23"/>
        <end position="275"/>
    </location>
</feature>
<dbReference type="InterPro" id="IPR011055">
    <property type="entry name" value="Dup_hybrid_motif"/>
</dbReference>
<dbReference type="STRING" id="573413.Spirs_2240"/>
<dbReference type="PANTHER" id="PTHR33734">
    <property type="entry name" value="LYSM DOMAIN-CONTAINING GPI-ANCHORED PROTEIN 2"/>
    <property type="match status" value="1"/>
</dbReference>
<feature type="domain" description="LysM" evidence="3">
    <location>
        <begin position="77"/>
        <end position="121"/>
    </location>
</feature>
<dbReference type="InterPro" id="IPR018392">
    <property type="entry name" value="LysM"/>
</dbReference>
<feature type="region of interest" description="Disordered" evidence="1">
    <location>
        <begin position="134"/>
        <end position="166"/>
    </location>
</feature>
<dbReference type="Pfam" id="PF01476">
    <property type="entry name" value="LysM"/>
    <property type="match status" value="2"/>
</dbReference>